<name>A0A4U0V130_9PEZI</name>
<sequence length="158" mass="16622">MGCKVVSTTRSAKRVELLKRQGAGAVVVDGGSVAEEVKRVTGGGVEKVLELIGTTTLLDSLQCVKPRGIVCMTGIVGNSWSLRNFSPMDAIPTSVCLTSYDGGPAAFMSTPLQELVDQIEAGTLPVSVGKTFKLDEIVEAHRMMEENRAGGKIVVLTG</sequence>
<evidence type="ECO:0000313" key="3">
    <source>
        <dbReference type="EMBL" id="TKA41862.1"/>
    </source>
</evidence>
<dbReference type="OrthoDB" id="203908at2759"/>
<evidence type="ECO:0008006" key="5">
    <source>
        <dbReference type="Google" id="ProtNLM"/>
    </source>
</evidence>
<accession>A0A4U0V130</accession>
<dbReference type="PANTHER" id="PTHR48106">
    <property type="entry name" value="QUINONE OXIDOREDUCTASE PIG3-RELATED"/>
    <property type="match status" value="1"/>
</dbReference>
<dbReference type="Gene3D" id="3.40.50.720">
    <property type="entry name" value="NAD(P)-binding Rossmann-like Domain"/>
    <property type="match status" value="1"/>
</dbReference>
<reference evidence="3 4" key="1">
    <citation type="submission" date="2017-03" db="EMBL/GenBank/DDBJ databases">
        <title>Genomes of endolithic fungi from Antarctica.</title>
        <authorList>
            <person name="Coleine C."/>
            <person name="Masonjones S."/>
            <person name="Stajich J.E."/>
        </authorList>
    </citation>
    <scope>NUCLEOTIDE SEQUENCE [LARGE SCALE GENOMIC DNA]</scope>
    <source>
        <strain evidence="3 4">CCFEE 5184</strain>
    </source>
</reference>
<keyword evidence="1" id="KW-0521">NADP</keyword>
<keyword evidence="4" id="KW-1185">Reference proteome</keyword>
<dbReference type="Proteomes" id="UP000309340">
    <property type="component" value="Unassembled WGS sequence"/>
</dbReference>
<dbReference type="GO" id="GO:0016651">
    <property type="term" value="F:oxidoreductase activity, acting on NAD(P)H"/>
    <property type="evidence" value="ECO:0007669"/>
    <property type="project" value="TreeGrafter"/>
</dbReference>
<proteinExistence type="predicted"/>
<comment type="caution">
    <text evidence="3">The sequence shown here is derived from an EMBL/GenBank/DDBJ whole genome shotgun (WGS) entry which is preliminary data.</text>
</comment>
<gene>
    <name evidence="3" type="ORF">B0A55_13398</name>
</gene>
<dbReference type="SUPFAM" id="SSF51735">
    <property type="entry name" value="NAD(P)-binding Rossmann-fold domains"/>
    <property type="match status" value="1"/>
</dbReference>
<organism evidence="3 4">
    <name type="scientific">Friedmanniomyces simplex</name>
    <dbReference type="NCBI Taxonomy" id="329884"/>
    <lineage>
        <taxon>Eukaryota</taxon>
        <taxon>Fungi</taxon>
        <taxon>Dikarya</taxon>
        <taxon>Ascomycota</taxon>
        <taxon>Pezizomycotina</taxon>
        <taxon>Dothideomycetes</taxon>
        <taxon>Dothideomycetidae</taxon>
        <taxon>Mycosphaerellales</taxon>
        <taxon>Teratosphaeriaceae</taxon>
        <taxon>Friedmanniomyces</taxon>
    </lineage>
</organism>
<dbReference type="EMBL" id="NAJQ01002528">
    <property type="protein sequence ID" value="TKA41862.1"/>
    <property type="molecule type" value="Genomic_DNA"/>
</dbReference>
<dbReference type="InterPro" id="IPR036291">
    <property type="entry name" value="NAD(P)-bd_dom_sf"/>
</dbReference>
<evidence type="ECO:0000313" key="4">
    <source>
        <dbReference type="Proteomes" id="UP000309340"/>
    </source>
</evidence>
<protein>
    <recommendedName>
        <fullName evidence="5">Alcohol dehydrogenase-like C-terminal domain-containing protein</fullName>
    </recommendedName>
</protein>
<dbReference type="STRING" id="329884.A0A4U0V130"/>
<dbReference type="Gene3D" id="3.90.180.10">
    <property type="entry name" value="Medium-chain alcohol dehydrogenases, catalytic domain"/>
    <property type="match status" value="1"/>
</dbReference>
<dbReference type="AlphaFoldDB" id="A0A4U0V130"/>
<evidence type="ECO:0000256" key="1">
    <source>
        <dbReference type="ARBA" id="ARBA00022857"/>
    </source>
</evidence>
<keyword evidence="2" id="KW-0560">Oxidoreductase</keyword>
<dbReference type="GO" id="GO:0070402">
    <property type="term" value="F:NADPH binding"/>
    <property type="evidence" value="ECO:0007669"/>
    <property type="project" value="TreeGrafter"/>
</dbReference>
<evidence type="ECO:0000256" key="2">
    <source>
        <dbReference type="ARBA" id="ARBA00023002"/>
    </source>
</evidence>
<dbReference type="Pfam" id="PF13602">
    <property type="entry name" value="ADH_zinc_N_2"/>
    <property type="match status" value="1"/>
</dbReference>